<keyword evidence="2" id="KW-1133">Transmembrane helix</keyword>
<evidence type="ECO:0000313" key="4">
    <source>
        <dbReference type="Proteomes" id="UP001583177"/>
    </source>
</evidence>
<proteinExistence type="predicted"/>
<dbReference type="PANTHER" id="PTHR42069">
    <property type="entry name" value="HYPHAL ANASTAMOSIS-8 PROTEIN"/>
    <property type="match status" value="1"/>
</dbReference>
<dbReference type="Proteomes" id="UP001583177">
    <property type="component" value="Unassembled WGS sequence"/>
</dbReference>
<dbReference type="PANTHER" id="PTHR42069:SF1">
    <property type="entry name" value="MARVEL DOMAIN-CONTAINING PROTEIN"/>
    <property type="match status" value="1"/>
</dbReference>
<dbReference type="EMBL" id="JAWRVE010000030">
    <property type="protein sequence ID" value="KAL1872128.1"/>
    <property type="molecule type" value="Genomic_DNA"/>
</dbReference>
<evidence type="ECO:0000256" key="1">
    <source>
        <dbReference type="SAM" id="MobiDB-lite"/>
    </source>
</evidence>
<feature type="transmembrane region" description="Helical" evidence="2">
    <location>
        <begin position="294"/>
        <end position="320"/>
    </location>
</feature>
<evidence type="ECO:0000256" key="2">
    <source>
        <dbReference type="SAM" id="Phobius"/>
    </source>
</evidence>
<keyword evidence="4" id="KW-1185">Reference proteome</keyword>
<feature type="compositionally biased region" description="Low complexity" evidence="1">
    <location>
        <begin position="453"/>
        <end position="462"/>
    </location>
</feature>
<protein>
    <recommendedName>
        <fullName evidence="5">Hyphal anastamosis-8 protein</fullName>
    </recommendedName>
</protein>
<evidence type="ECO:0000313" key="3">
    <source>
        <dbReference type="EMBL" id="KAL1872128.1"/>
    </source>
</evidence>
<keyword evidence="2" id="KW-0812">Transmembrane</keyword>
<feature type="region of interest" description="Disordered" evidence="1">
    <location>
        <begin position="386"/>
        <end position="516"/>
    </location>
</feature>
<accession>A0ABR3X936</accession>
<reference evidence="3 4" key="1">
    <citation type="journal article" date="2024" name="IMA Fungus">
        <title>IMA Genome - F19 : A genome assembly and annotation guide to empower mycologists, including annotated draft genome sequences of Ceratocystis pirilliformis, Diaporthe australafricana, Fusarium ophioides, Paecilomyces lecythidis, and Sporothrix stenoceras.</title>
        <authorList>
            <person name="Aylward J."/>
            <person name="Wilson A.M."/>
            <person name="Visagie C.M."/>
            <person name="Spraker J."/>
            <person name="Barnes I."/>
            <person name="Buitendag C."/>
            <person name="Ceriani C."/>
            <person name="Del Mar Angel L."/>
            <person name="du Plessis D."/>
            <person name="Fuchs T."/>
            <person name="Gasser K."/>
            <person name="Kramer D."/>
            <person name="Li W."/>
            <person name="Munsamy K."/>
            <person name="Piso A."/>
            <person name="Price J.L."/>
            <person name="Sonnekus B."/>
            <person name="Thomas C."/>
            <person name="van der Nest A."/>
            <person name="van Dijk A."/>
            <person name="van Heerden A."/>
            <person name="van Vuuren N."/>
            <person name="Yilmaz N."/>
            <person name="Duong T.A."/>
            <person name="van der Merwe N.A."/>
            <person name="Wingfield M.J."/>
            <person name="Wingfield B.D."/>
        </authorList>
    </citation>
    <scope>NUCLEOTIDE SEQUENCE [LARGE SCALE GENOMIC DNA]</scope>
    <source>
        <strain evidence="3 4">CMW 18300</strain>
    </source>
</reference>
<feature type="region of interest" description="Disordered" evidence="1">
    <location>
        <begin position="1"/>
        <end position="71"/>
    </location>
</feature>
<feature type="transmembrane region" description="Helical" evidence="2">
    <location>
        <begin position="147"/>
        <end position="172"/>
    </location>
</feature>
<feature type="region of interest" description="Disordered" evidence="1">
    <location>
        <begin position="83"/>
        <end position="112"/>
    </location>
</feature>
<comment type="caution">
    <text evidence="3">The sequence shown here is derived from an EMBL/GenBank/DDBJ whole genome shotgun (WGS) entry which is preliminary data.</text>
</comment>
<feature type="transmembrane region" description="Helical" evidence="2">
    <location>
        <begin position="192"/>
        <end position="217"/>
    </location>
</feature>
<keyword evidence="2" id="KW-0472">Membrane</keyword>
<organism evidence="3 4">
    <name type="scientific">Diaporthe australafricana</name>
    <dbReference type="NCBI Taxonomy" id="127596"/>
    <lineage>
        <taxon>Eukaryota</taxon>
        <taxon>Fungi</taxon>
        <taxon>Dikarya</taxon>
        <taxon>Ascomycota</taxon>
        <taxon>Pezizomycotina</taxon>
        <taxon>Sordariomycetes</taxon>
        <taxon>Sordariomycetidae</taxon>
        <taxon>Diaporthales</taxon>
        <taxon>Diaporthaceae</taxon>
        <taxon>Diaporthe</taxon>
    </lineage>
</organism>
<gene>
    <name evidence="3" type="ORF">Daus18300_004498</name>
</gene>
<feature type="compositionally biased region" description="Low complexity" evidence="1">
    <location>
        <begin position="20"/>
        <end position="31"/>
    </location>
</feature>
<feature type="transmembrane region" description="Helical" evidence="2">
    <location>
        <begin position="229"/>
        <end position="253"/>
    </location>
</feature>
<evidence type="ECO:0008006" key="5">
    <source>
        <dbReference type="Google" id="ProtNLM"/>
    </source>
</evidence>
<sequence>MAINDDRRRPTALQLQPVRSASTDSSSSTSSIGKPPRTPRFAEATSIHSPVESAGNGFGDRNVVPQSQPGDIGFGYISNNQESAAVPMSPRSPLKSAMKAPGTPGRGLNPLSPTFREEQMLEKREESTEKEQVKDLKIKTRVRLAKVALRSVNFSCSLIVLAMLGTSFAIFNATRALPAQNNLPAWATNTSIWPQCLVLAASCLSLLICILVFVGYCRGGHRRAEKVGVYYTLFAVGWFIVSMVMWVLAIAVLQNSRNNSNNKDMWGWSCVKNTRSQLFSNQVDYALVCRLQNWSLICMIIEVVIEVISITLYSVVFYRYHTKRKLMKSMDMRDKARSDLYLAQLRSQSAPNTPGFGPKSPGFNSFYGPKSPGVYSQNTMSPRLPPSAAFRSLGDIEEGNPFTPGGKHVPEPASTFAQQPSKPTFKLQAPPVKAPSATPKAGAKESFSPVEGPSPTASWPSSSTPPPNMPSITVNEHAHGPTASDEPVYDSVPIPGAYAGQALKSPPPVQTSFNMR</sequence>
<name>A0ABR3X936_9PEZI</name>